<gene>
    <name evidence="1" type="ORF">MKW94_022677</name>
</gene>
<protein>
    <submittedName>
        <fullName evidence="1">Uncharacterized protein</fullName>
    </submittedName>
</protein>
<proteinExistence type="predicted"/>
<sequence length="399" mass="45779">MEETPFQLISNLKLDQGDPYLDLERIHQKNKPEIFVVPRNIREKNPSAYEPKMLSIGPIHYGKPHLMPMEIHKKRALIHFLRRSGVPVKSYQEKLKAVLTQVRESYEQVDWMDSWKDDDDFTALMLLDGAFLLEFLSVARGSQEKWDYADLDPVFGREGHKSIKESVEKDLLLVENQLPYMVLHTLLAVSRPADKKETIRTLLNWLMYSPTNEPGPHLLDVYLKSLVEETTWGSDGIIGRLSASKLHECGVQFEKAQSYNKVKFDKKTATLKLPSIIIDQDTLPTFLNLYAYELRKGVIKDLNSYIQLIYILVQSTEDVMLLQSKGIIVNSFSNHEAALETITRLVKDTGVDQTCILTSALKEMDKYYQDKRKGLLPRLCHNLVATFGSTFKCGSSRLQ</sequence>
<dbReference type="PANTHER" id="PTHR31170">
    <property type="entry name" value="BNAC04G53230D PROTEIN"/>
    <property type="match status" value="1"/>
</dbReference>
<dbReference type="EMBL" id="JAJJMA010333338">
    <property type="protein sequence ID" value="MCL7050932.1"/>
    <property type="molecule type" value="Genomic_DNA"/>
</dbReference>
<dbReference type="Proteomes" id="UP001177140">
    <property type="component" value="Unassembled WGS sequence"/>
</dbReference>
<dbReference type="AlphaFoldDB" id="A0AA41W0J8"/>
<organism evidence="1 2">
    <name type="scientific">Papaver nudicaule</name>
    <name type="common">Iceland poppy</name>
    <dbReference type="NCBI Taxonomy" id="74823"/>
    <lineage>
        <taxon>Eukaryota</taxon>
        <taxon>Viridiplantae</taxon>
        <taxon>Streptophyta</taxon>
        <taxon>Embryophyta</taxon>
        <taxon>Tracheophyta</taxon>
        <taxon>Spermatophyta</taxon>
        <taxon>Magnoliopsida</taxon>
        <taxon>Ranunculales</taxon>
        <taxon>Papaveraceae</taxon>
        <taxon>Papaveroideae</taxon>
        <taxon>Papaver</taxon>
    </lineage>
</organism>
<name>A0AA41W0J8_PAPNU</name>
<evidence type="ECO:0000313" key="2">
    <source>
        <dbReference type="Proteomes" id="UP001177140"/>
    </source>
</evidence>
<evidence type="ECO:0000313" key="1">
    <source>
        <dbReference type="EMBL" id="MCL7050932.1"/>
    </source>
</evidence>
<dbReference type="PANTHER" id="PTHR31170:SF18">
    <property type="entry name" value="(WILD MALAYSIAN BANANA) HYPOTHETICAL PROTEIN"/>
    <property type="match status" value="1"/>
</dbReference>
<dbReference type="Pfam" id="PF03140">
    <property type="entry name" value="DUF247"/>
    <property type="match status" value="1"/>
</dbReference>
<accession>A0AA41W0J8</accession>
<keyword evidence="2" id="KW-1185">Reference proteome</keyword>
<dbReference type="InterPro" id="IPR004158">
    <property type="entry name" value="DUF247_pln"/>
</dbReference>
<comment type="caution">
    <text evidence="1">The sequence shown here is derived from an EMBL/GenBank/DDBJ whole genome shotgun (WGS) entry which is preliminary data.</text>
</comment>
<reference evidence="1" key="1">
    <citation type="submission" date="2022-03" db="EMBL/GenBank/DDBJ databases">
        <title>A functionally conserved STORR gene fusion in Papaver species that diverged 16.8 million years ago.</title>
        <authorList>
            <person name="Catania T."/>
        </authorList>
    </citation>
    <scope>NUCLEOTIDE SEQUENCE</scope>
    <source>
        <strain evidence="1">S-191538</strain>
    </source>
</reference>